<keyword evidence="2" id="KW-0472">Membrane</keyword>
<reference evidence="4" key="1">
    <citation type="journal article" date="2015" name="Nat. Genet.">
        <title>The genome and transcriptome of the zoonotic hookworm Ancylostoma ceylanicum identify infection-specific gene families.</title>
        <authorList>
            <person name="Schwarz E.M."/>
            <person name="Hu Y."/>
            <person name="Antoshechkin I."/>
            <person name="Miller M.M."/>
            <person name="Sternberg P.W."/>
            <person name="Aroian R.V."/>
        </authorList>
    </citation>
    <scope>NUCLEOTIDE SEQUENCE</scope>
    <source>
        <strain evidence="4">HY135</strain>
    </source>
</reference>
<gene>
    <name evidence="3" type="primary">Acey_s0076.g1040</name>
    <name evidence="3" type="ORF">Y032_0076g1040</name>
</gene>
<evidence type="ECO:0000313" key="4">
    <source>
        <dbReference type="Proteomes" id="UP000024635"/>
    </source>
</evidence>
<name>A0A016TTN7_9BILA</name>
<feature type="transmembrane region" description="Helical" evidence="2">
    <location>
        <begin position="95"/>
        <end position="116"/>
    </location>
</feature>
<proteinExistence type="predicted"/>
<keyword evidence="4" id="KW-1185">Reference proteome</keyword>
<feature type="region of interest" description="Disordered" evidence="1">
    <location>
        <begin position="1"/>
        <end position="58"/>
    </location>
</feature>
<evidence type="ECO:0000256" key="1">
    <source>
        <dbReference type="SAM" id="MobiDB-lite"/>
    </source>
</evidence>
<dbReference type="EMBL" id="JARK01001412">
    <property type="protein sequence ID" value="EYC06404.1"/>
    <property type="molecule type" value="Genomic_DNA"/>
</dbReference>
<organism evidence="3 4">
    <name type="scientific">Ancylostoma ceylanicum</name>
    <dbReference type="NCBI Taxonomy" id="53326"/>
    <lineage>
        <taxon>Eukaryota</taxon>
        <taxon>Metazoa</taxon>
        <taxon>Ecdysozoa</taxon>
        <taxon>Nematoda</taxon>
        <taxon>Chromadorea</taxon>
        <taxon>Rhabditida</taxon>
        <taxon>Rhabditina</taxon>
        <taxon>Rhabditomorpha</taxon>
        <taxon>Strongyloidea</taxon>
        <taxon>Ancylostomatidae</taxon>
        <taxon>Ancylostomatinae</taxon>
        <taxon>Ancylostoma</taxon>
    </lineage>
</organism>
<dbReference type="Proteomes" id="UP000024635">
    <property type="component" value="Unassembled WGS sequence"/>
</dbReference>
<dbReference type="AlphaFoldDB" id="A0A016TTN7"/>
<protein>
    <submittedName>
        <fullName evidence="3">Uncharacterized protein</fullName>
    </submittedName>
</protein>
<keyword evidence="2" id="KW-1133">Transmembrane helix</keyword>
<accession>A0A016TTN7</accession>
<sequence length="143" mass="15529">MYENVGPPPAMLPPPPPGIPDTAPPNAGPIQPLDIAPFDKPNQATQPPAPVPHIPFTGSTELGSIREIEKAKAKTSKEVTEIVPLPPKRNVPCRYVFLVSVGLWFVVLLWTFILYAHSVEMINLVPIFSFMTPSALDSLKGPD</sequence>
<evidence type="ECO:0000256" key="2">
    <source>
        <dbReference type="SAM" id="Phobius"/>
    </source>
</evidence>
<keyword evidence="2" id="KW-0812">Transmembrane</keyword>
<feature type="compositionally biased region" description="Pro residues" evidence="1">
    <location>
        <begin position="1"/>
        <end position="27"/>
    </location>
</feature>
<dbReference type="OrthoDB" id="10386168at2759"/>
<evidence type="ECO:0000313" key="3">
    <source>
        <dbReference type="EMBL" id="EYC06404.1"/>
    </source>
</evidence>
<comment type="caution">
    <text evidence="3">The sequence shown here is derived from an EMBL/GenBank/DDBJ whole genome shotgun (WGS) entry which is preliminary data.</text>
</comment>